<name>A0A1R3RRP4_ASPC5</name>
<protein>
    <recommendedName>
        <fullName evidence="5">Importin N-terminal domain-containing protein</fullName>
    </recommendedName>
</protein>
<evidence type="ECO:0000256" key="2">
    <source>
        <dbReference type="ARBA" id="ARBA00007991"/>
    </source>
</evidence>
<accession>A0A1R3RRP4</accession>
<evidence type="ECO:0000256" key="1">
    <source>
        <dbReference type="ARBA" id="ARBA00004123"/>
    </source>
</evidence>
<dbReference type="PROSITE" id="PS50166">
    <property type="entry name" value="IMPORTIN_B_NT"/>
    <property type="match status" value="1"/>
</dbReference>
<dbReference type="OMA" id="SFHYVFH"/>
<dbReference type="AlphaFoldDB" id="A0A1R3RRP4"/>
<dbReference type="STRING" id="602072.A0A1R3RRP4"/>
<dbReference type="GO" id="GO:0006606">
    <property type="term" value="P:protein import into nucleus"/>
    <property type="evidence" value="ECO:0007669"/>
    <property type="project" value="TreeGrafter"/>
</dbReference>
<comment type="subcellular location">
    <subcellularLocation>
        <location evidence="1">Nucleus</location>
    </subcellularLocation>
</comment>
<dbReference type="GO" id="GO:0005829">
    <property type="term" value="C:cytosol"/>
    <property type="evidence" value="ECO:0007669"/>
    <property type="project" value="TreeGrafter"/>
</dbReference>
<comment type="similarity">
    <text evidence="2">Belongs to the importin beta family.</text>
</comment>
<dbReference type="VEuPathDB" id="FungiDB:ASPCADRAFT_12484"/>
<dbReference type="PANTHER" id="PTHR10997:SF7">
    <property type="entry name" value="IMPORTIN-11"/>
    <property type="match status" value="1"/>
</dbReference>
<dbReference type="Pfam" id="PF03810">
    <property type="entry name" value="IBN_N"/>
    <property type="match status" value="1"/>
</dbReference>
<gene>
    <name evidence="6" type="ORF">ASPCADRAFT_12484</name>
</gene>
<dbReference type="SMART" id="SM00913">
    <property type="entry name" value="IBN_N"/>
    <property type="match status" value="1"/>
</dbReference>
<dbReference type="Pfam" id="PF25758">
    <property type="entry name" value="TPR_IPO11"/>
    <property type="match status" value="1"/>
</dbReference>
<dbReference type="InterPro" id="IPR016024">
    <property type="entry name" value="ARM-type_fold"/>
</dbReference>
<dbReference type="PANTHER" id="PTHR10997">
    <property type="entry name" value="IMPORTIN-7, 8, 11"/>
    <property type="match status" value="1"/>
</dbReference>
<dbReference type="Proteomes" id="UP000188318">
    <property type="component" value="Unassembled WGS sequence"/>
</dbReference>
<dbReference type="OrthoDB" id="361693at2759"/>
<dbReference type="InterPro" id="IPR001494">
    <property type="entry name" value="Importin-beta_N"/>
</dbReference>
<dbReference type="InterPro" id="IPR058669">
    <property type="entry name" value="TPR_IPO7/11-like"/>
</dbReference>
<proteinExistence type="inferred from homology"/>
<dbReference type="FunFam" id="1.25.10.10:FF:000362">
    <property type="entry name" value="Importin 11, putative"/>
    <property type="match status" value="1"/>
</dbReference>
<keyword evidence="4" id="KW-0539">Nucleus</keyword>
<keyword evidence="7" id="KW-1185">Reference proteome</keyword>
<evidence type="ECO:0000256" key="3">
    <source>
        <dbReference type="ARBA" id="ARBA00022448"/>
    </source>
</evidence>
<evidence type="ECO:0000256" key="4">
    <source>
        <dbReference type="ARBA" id="ARBA00023242"/>
    </source>
</evidence>
<dbReference type="Gene3D" id="1.25.10.10">
    <property type="entry name" value="Leucine-rich Repeat Variant"/>
    <property type="match status" value="1"/>
</dbReference>
<dbReference type="GO" id="GO:0005635">
    <property type="term" value="C:nuclear envelope"/>
    <property type="evidence" value="ECO:0007669"/>
    <property type="project" value="TreeGrafter"/>
</dbReference>
<organism evidence="6 7">
    <name type="scientific">Aspergillus carbonarius (strain ITEM 5010)</name>
    <dbReference type="NCBI Taxonomy" id="602072"/>
    <lineage>
        <taxon>Eukaryota</taxon>
        <taxon>Fungi</taxon>
        <taxon>Dikarya</taxon>
        <taxon>Ascomycota</taxon>
        <taxon>Pezizomycotina</taxon>
        <taxon>Eurotiomycetes</taxon>
        <taxon>Eurotiomycetidae</taxon>
        <taxon>Eurotiales</taxon>
        <taxon>Aspergillaceae</taxon>
        <taxon>Aspergillus</taxon>
        <taxon>Aspergillus subgen. Circumdati</taxon>
    </lineage>
</organism>
<evidence type="ECO:0000259" key="5">
    <source>
        <dbReference type="PROSITE" id="PS50166"/>
    </source>
</evidence>
<evidence type="ECO:0000313" key="7">
    <source>
        <dbReference type="Proteomes" id="UP000188318"/>
    </source>
</evidence>
<dbReference type="SUPFAM" id="SSF48371">
    <property type="entry name" value="ARM repeat"/>
    <property type="match status" value="1"/>
</dbReference>
<sequence>MAPIVELAGEANPLSPQNVLNALVLAASSTQQQVQSGTQQLQNWEKQANYYTLLQDVFLDHSVPPEVRYLAIIQLKNGIDKYWRKTATNAIKKEEKEQIKTRALQAGVVEPAPLLALHNALMIAKIMRYEFPQEWPDGISSLIALLRSSTQPSANPLQLPRTLVILLQIIKELSTARLQRTRANLQSVTPEIFHLLGSIYVDKVNKWASFLEQGGADETTLLEVIEQSLVSLKVIRRLVIAGFEHPNRDKDVCEFWVLTHSHFSRFLGLIHGSVSMSEQIHRAVEKHLLQLSKLHVEMAKDRPASFALLPDSIPLVQSYWSLVVKLGENYSQLGADGETEGKSLMEKTCLRALLLIRACSKMAFNPAQTFKYQTPQDKEEKKQSVELIKSQLFTHDFVVNVMELLVTQFFRFRKNDFQEWEEDPEEWERKEEDIAEAWEFSIRSCSEKLFLDLVIHFKELLIPRLLTVFYNFASPDNHDVLLKDSLYSAIGLSAASLEQHLDFNKFLETTLVPEVQIQEQGYNLLRRRIAIVLGQWVPVKSSELNKNAIYQIFQHLLSKQDPLNDPVVRITAGRQLKNVLDPFEFSPTEFLPYAPAILQDLMALVQEVELSETKMGLLDTVRMAVVKMEDHIAPFSDQILSLLPPLWESSGEEHLMKQAILTLLSSLIHSLKQESIRYHSLILPLIQNSVEPGSETLIYLLDEALDLWSAILMQTPAPASPEILSLMPALFPIFEAATDSVPQALQIAESYILLAPQEVLSDRIRFQLLVSFETLLKLTTKQRLGVVPRLVELMLRGAESVDGGSENTYNVITRSLLDSSFLSALLEGLHSAHEASQTTGPNRKQTSVYGVVETDYFSVLARLALAHPKIFTSAVSAATNTPEEQVLSWLLTEWFLHYDNIGSTTQKKLHALALTQLLTINGPDSQPPSYLLSNLQSYLTMWTDIVTELADGAEGNPDDPRGGDYLIYWNNAQTGSYEEHEPPENERRRNWDNSDVLHKVNIRDFIRERLHSLIVGCGGEQRFQEEWLLNVDREVVAAFGALGL</sequence>
<dbReference type="InterPro" id="IPR011989">
    <property type="entry name" value="ARM-like"/>
</dbReference>
<reference evidence="7" key="1">
    <citation type="journal article" date="2017" name="Genome Biol.">
        <title>Comparative genomics reveals high biological diversity and specific adaptations in the industrially and medically important fungal genus Aspergillus.</title>
        <authorList>
            <person name="de Vries R.P."/>
            <person name="Riley R."/>
            <person name="Wiebenga A."/>
            <person name="Aguilar-Osorio G."/>
            <person name="Amillis S."/>
            <person name="Uchima C.A."/>
            <person name="Anderluh G."/>
            <person name="Asadollahi M."/>
            <person name="Askin M."/>
            <person name="Barry K."/>
            <person name="Battaglia E."/>
            <person name="Bayram O."/>
            <person name="Benocci T."/>
            <person name="Braus-Stromeyer S.A."/>
            <person name="Caldana C."/>
            <person name="Canovas D."/>
            <person name="Cerqueira G.C."/>
            <person name="Chen F."/>
            <person name="Chen W."/>
            <person name="Choi C."/>
            <person name="Clum A."/>
            <person name="Dos Santos R.A."/>
            <person name="Damasio A.R."/>
            <person name="Diallinas G."/>
            <person name="Emri T."/>
            <person name="Fekete E."/>
            <person name="Flipphi M."/>
            <person name="Freyberg S."/>
            <person name="Gallo A."/>
            <person name="Gournas C."/>
            <person name="Habgood R."/>
            <person name="Hainaut M."/>
            <person name="Harispe M.L."/>
            <person name="Henrissat B."/>
            <person name="Hilden K.S."/>
            <person name="Hope R."/>
            <person name="Hossain A."/>
            <person name="Karabika E."/>
            <person name="Karaffa L."/>
            <person name="Karanyi Z."/>
            <person name="Krasevec N."/>
            <person name="Kuo A."/>
            <person name="Kusch H."/>
            <person name="LaButti K."/>
            <person name="Lagendijk E.L."/>
            <person name="Lapidus A."/>
            <person name="Levasseur A."/>
            <person name="Lindquist E."/>
            <person name="Lipzen A."/>
            <person name="Logrieco A.F."/>
            <person name="MacCabe A."/>
            <person name="Maekelae M.R."/>
            <person name="Malavazi I."/>
            <person name="Melin P."/>
            <person name="Meyer V."/>
            <person name="Mielnichuk N."/>
            <person name="Miskei M."/>
            <person name="Molnar A.P."/>
            <person name="Mule G."/>
            <person name="Ngan C.Y."/>
            <person name="Orejas M."/>
            <person name="Orosz E."/>
            <person name="Ouedraogo J.P."/>
            <person name="Overkamp K.M."/>
            <person name="Park H.-S."/>
            <person name="Perrone G."/>
            <person name="Piumi F."/>
            <person name="Punt P.J."/>
            <person name="Ram A.F."/>
            <person name="Ramon A."/>
            <person name="Rauscher S."/>
            <person name="Record E."/>
            <person name="Riano-Pachon D.M."/>
            <person name="Robert V."/>
            <person name="Roehrig J."/>
            <person name="Ruller R."/>
            <person name="Salamov A."/>
            <person name="Salih N.S."/>
            <person name="Samson R.A."/>
            <person name="Sandor E."/>
            <person name="Sanguinetti M."/>
            <person name="Schuetze T."/>
            <person name="Sepcic K."/>
            <person name="Shelest E."/>
            <person name="Sherlock G."/>
            <person name="Sophianopoulou V."/>
            <person name="Squina F.M."/>
            <person name="Sun H."/>
            <person name="Susca A."/>
            <person name="Todd R.B."/>
            <person name="Tsang A."/>
            <person name="Unkles S.E."/>
            <person name="van de Wiele N."/>
            <person name="van Rossen-Uffink D."/>
            <person name="Oliveira J.V."/>
            <person name="Vesth T.C."/>
            <person name="Visser J."/>
            <person name="Yu J.-H."/>
            <person name="Zhou M."/>
            <person name="Andersen M.R."/>
            <person name="Archer D.B."/>
            <person name="Baker S.E."/>
            <person name="Benoit I."/>
            <person name="Brakhage A.A."/>
            <person name="Braus G.H."/>
            <person name="Fischer R."/>
            <person name="Frisvad J.C."/>
            <person name="Goldman G.H."/>
            <person name="Houbraken J."/>
            <person name="Oakley B."/>
            <person name="Pocsi I."/>
            <person name="Scazzocchio C."/>
            <person name="Seiboth B."/>
            <person name="vanKuyk P.A."/>
            <person name="Wortman J."/>
            <person name="Dyer P.S."/>
            <person name="Grigoriev I.V."/>
        </authorList>
    </citation>
    <scope>NUCLEOTIDE SEQUENCE [LARGE SCALE GENOMIC DNA]</scope>
    <source>
        <strain evidence="7">ITEM 5010</strain>
    </source>
</reference>
<dbReference type="GO" id="GO:0031267">
    <property type="term" value="F:small GTPase binding"/>
    <property type="evidence" value="ECO:0007669"/>
    <property type="project" value="InterPro"/>
</dbReference>
<evidence type="ECO:0000313" key="6">
    <source>
        <dbReference type="EMBL" id="OOF97151.1"/>
    </source>
</evidence>
<feature type="domain" description="Importin N-terminal" evidence="5">
    <location>
        <begin position="37"/>
        <end position="109"/>
    </location>
</feature>
<feature type="non-terminal residue" evidence="6">
    <location>
        <position position="1044"/>
    </location>
</feature>
<dbReference type="EMBL" id="KV907497">
    <property type="protein sequence ID" value="OOF97151.1"/>
    <property type="molecule type" value="Genomic_DNA"/>
</dbReference>
<keyword evidence="3" id="KW-0813">Transport</keyword>